<dbReference type="InterPro" id="IPR015940">
    <property type="entry name" value="UBA"/>
</dbReference>
<dbReference type="SMART" id="SM00027">
    <property type="entry name" value="EH"/>
    <property type="match status" value="3"/>
</dbReference>
<feature type="compositionally biased region" description="Pro residues" evidence="2">
    <location>
        <begin position="1140"/>
        <end position="1162"/>
    </location>
</feature>
<feature type="region of interest" description="Disordered" evidence="2">
    <location>
        <begin position="1115"/>
        <end position="1293"/>
    </location>
</feature>
<evidence type="ECO:0000313" key="7">
    <source>
        <dbReference type="Proteomes" id="UP000054248"/>
    </source>
</evidence>
<feature type="compositionally biased region" description="Pro residues" evidence="2">
    <location>
        <begin position="800"/>
        <end position="810"/>
    </location>
</feature>
<accession>A0A0C3MBG7</accession>
<dbReference type="Pfam" id="PF00627">
    <property type="entry name" value="UBA"/>
    <property type="match status" value="1"/>
</dbReference>
<feature type="domain" description="UBA" evidence="3">
    <location>
        <begin position="1289"/>
        <end position="1329"/>
    </location>
</feature>
<feature type="compositionally biased region" description="Pro residues" evidence="2">
    <location>
        <begin position="416"/>
        <end position="432"/>
    </location>
</feature>
<dbReference type="SMART" id="SM00165">
    <property type="entry name" value="UBA"/>
    <property type="match status" value="1"/>
</dbReference>
<dbReference type="InterPro" id="IPR002048">
    <property type="entry name" value="EF_hand_dom"/>
</dbReference>
<dbReference type="PROSITE" id="PS50031">
    <property type="entry name" value="EH"/>
    <property type="match status" value="3"/>
</dbReference>
<feature type="domain" description="EH" evidence="4">
    <location>
        <begin position="308"/>
        <end position="397"/>
    </location>
</feature>
<dbReference type="PROSITE" id="PS50222">
    <property type="entry name" value="EF_HAND_2"/>
    <property type="match status" value="1"/>
</dbReference>
<feature type="compositionally biased region" description="Polar residues" evidence="2">
    <location>
        <begin position="935"/>
        <end position="955"/>
    </location>
</feature>
<feature type="region of interest" description="Disordered" evidence="2">
    <location>
        <begin position="99"/>
        <end position="119"/>
    </location>
</feature>
<dbReference type="GO" id="GO:0005737">
    <property type="term" value="C:cytoplasm"/>
    <property type="evidence" value="ECO:0007669"/>
    <property type="project" value="TreeGrafter"/>
</dbReference>
<dbReference type="Proteomes" id="UP000054248">
    <property type="component" value="Unassembled WGS sequence"/>
</dbReference>
<name>A0A0C3MBG7_9AGAM</name>
<feature type="compositionally biased region" description="Polar residues" evidence="2">
    <location>
        <begin position="217"/>
        <end position="228"/>
    </location>
</feature>
<dbReference type="Gene3D" id="1.10.8.10">
    <property type="entry name" value="DNA helicase RuvA subunit, C-terminal domain"/>
    <property type="match status" value="1"/>
</dbReference>
<evidence type="ECO:0000259" key="4">
    <source>
        <dbReference type="PROSITE" id="PS50031"/>
    </source>
</evidence>
<feature type="compositionally biased region" description="Polar residues" evidence="2">
    <location>
        <begin position="964"/>
        <end position="976"/>
    </location>
</feature>
<proteinExistence type="predicted"/>
<dbReference type="InterPro" id="IPR011992">
    <property type="entry name" value="EF-hand-dom_pair"/>
</dbReference>
<evidence type="ECO:0008006" key="8">
    <source>
        <dbReference type="Google" id="ProtNLM"/>
    </source>
</evidence>
<dbReference type="Pfam" id="PF12763">
    <property type="entry name" value="EH"/>
    <property type="match status" value="3"/>
</dbReference>
<feature type="compositionally biased region" description="Low complexity" evidence="2">
    <location>
        <begin position="1170"/>
        <end position="1190"/>
    </location>
</feature>
<keyword evidence="7" id="KW-1185">Reference proteome</keyword>
<feature type="compositionally biased region" description="Acidic residues" evidence="2">
    <location>
        <begin position="877"/>
        <end position="892"/>
    </location>
</feature>
<dbReference type="GO" id="GO:0005509">
    <property type="term" value="F:calcium ion binding"/>
    <property type="evidence" value="ECO:0007669"/>
    <property type="project" value="InterPro"/>
</dbReference>
<dbReference type="SUPFAM" id="SSF47473">
    <property type="entry name" value="EF-hand"/>
    <property type="match status" value="3"/>
</dbReference>
<dbReference type="InterPro" id="IPR000261">
    <property type="entry name" value="EH_dom"/>
</dbReference>
<feature type="compositionally biased region" description="Low complexity" evidence="2">
    <location>
        <begin position="1269"/>
        <end position="1283"/>
    </location>
</feature>
<dbReference type="GO" id="GO:0006897">
    <property type="term" value="P:endocytosis"/>
    <property type="evidence" value="ECO:0007669"/>
    <property type="project" value="TreeGrafter"/>
</dbReference>
<evidence type="ECO:0000256" key="2">
    <source>
        <dbReference type="SAM" id="MobiDB-lite"/>
    </source>
</evidence>
<gene>
    <name evidence="6" type="ORF">M407DRAFT_19970</name>
</gene>
<reference evidence="7" key="2">
    <citation type="submission" date="2015-01" db="EMBL/GenBank/DDBJ databases">
        <title>Evolutionary Origins and Diversification of the Mycorrhizal Mutualists.</title>
        <authorList>
            <consortium name="DOE Joint Genome Institute"/>
            <consortium name="Mycorrhizal Genomics Consortium"/>
            <person name="Kohler A."/>
            <person name="Kuo A."/>
            <person name="Nagy L.G."/>
            <person name="Floudas D."/>
            <person name="Copeland A."/>
            <person name="Barry K.W."/>
            <person name="Cichocki N."/>
            <person name="Veneault-Fourrey C."/>
            <person name="LaButti K."/>
            <person name="Lindquist E.A."/>
            <person name="Lipzen A."/>
            <person name="Lundell T."/>
            <person name="Morin E."/>
            <person name="Murat C."/>
            <person name="Riley R."/>
            <person name="Ohm R."/>
            <person name="Sun H."/>
            <person name="Tunlid A."/>
            <person name="Henrissat B."/>
            <person name="Grigoriev I.V."/>
            <person name="Hibbett D.S."/>
            <person name="Martin F."/>
        </authorList>
    </citation>
    <scope>NUCLEOTIDE SEQUENCE [LARGE SCALE GENOMIC DNA]</scope>
    <source>
        <strain evidence="7">MUT 4182</strain>
    </source>
</reference>
<feature type="region of interest" description="Disordered" evidence="2">
    <location>
        <begin position="691"/>
        <end position="1005"/>
    </location>
</feature>
<feature type="region of interest" description="Disordered" evidence="2">
    <location>
        <begin position="415"/>
        <end position="441"/>
    </location>
</feature>
<feature type="coiled-coil region" evidence="1">
    <location>
        <begin position="545"/>
        <end position="656"/>
    </location>
</feature>
<evidence type="ECO:0000259" key="5">
    <source>
        <dbReference type="PROSITE" id="PS50222"/>
    </source>
</evidence>
<feature type="compositionally biased region" description="Polar residues" evidence="2">
    <location>
        <begin position="253"/>
        <end position="274"/>
    </location>
</feature>
<dbReference type="Gene3D" id="1.10.238.10">
    <property type="entry name" value="EF-hand"/>
    <property type="match status" value="3"/>
</dbReference>
<keyword evidence="1" id="KW-0175">Coiled coil</keyword>
<feature type="compositionally biased region" description="Low complexity" evidence="2">
    <location>
        <begin position="709"/>
        <end position="735"/>
    </location>
</feature>
<dbReference type="HOGENOM" id="CLU_006395_0_0_1"/>
<feature type="compositionally biased region" description="Low complexity" evidence="2">
    <location>
        <begin position="229"/>
        <end position="239"/>
    </location>
</feature>
<dbReference type="InterPro" id="IPR009060">
    <property type="entry name" value="UBA-like_sf"/>
</dbReference>
<dbReference type="GO" id="GO:0016197">
    <property type="term" value="P:endosomal transport"/>
    <property type="evidence" value="ECO:0007669"/>
    <property type="project" value="TreeGrafter"/>
</dbReference>
<dbReference type="GO" id="GO:0005886">
    <property type="term" value="C:plasma membrane"/>
    <property type="evidence" value="ECO:0007669"/>
    <property type="project" value="TreeGrafter"/>
</dbReference>
<feature type="region of interest" description="Disordered" evidence="2">
    <location>
        <begin position="1061"/>
        <end position="1102"/>
    </location>
</feature>
<dbReference type="CDD" id="cd00052">
    <property type="entry name" value="EH"/>
    <property type="match status" value="2"/>
</dbReference>
<feature type="compositionally biased region" description="Pro residues" evidence="2">
    <location>
        <begin position="1214"/>
        <end position="1223"/>
    </location>
</feature>
<feature type="compositionally biased region" description="Low complexity" evidence="2">
    <location>
        <begin position="978"/>
        <end position="991"/>
    </location>
</feature>
<feature type="compositionally biased region" description="Basic and acidic residues" evidence="2">
    <location>
        <begin position="1243"/>
        <end position="1256"/>
    </location>
</feature>
<dbReference type="SUPFAM" id="SSF46934">
    <property type="entry name" value="UBA-like"/>
    <property type="match status" value="1"/>
</dbReference>
<evidence type="ECO:0000313" key="6">
    <source>
        <dbReference type="EMBL" id="KIO31092.1"/>
    </source>
</evidence>
<evidence type="ECO:0000259" key="3">
    <source>
        <dbReference type="PROSITE" id="PS50030"/>
    </source>
</evidence>
<dbReference type="STRING" id="1051891.A0A0C3MBG7"/>
<dbReference type="PANTHER" id="PTHR11216">
    <property type="entry name" value="EH DOMAIN"/>
    <property type="match status" value="1"/>
</dbReference>
<feature type="compositionally biased region" description="Pro residues" evidence="2">
    <location>
        <begin position="102"/>
        <end position="111"/>
    </location>
</feature>
<feature type="region of interest" description="Disordered" evidence="2">
    <location>
        <begin position="457"/>
        <end position="476"/>
    </location>
</feature>
<feature type="domain" description="EH" evidence="4">
    <location>
        <begin position="128"/>
        <end position="218"/>
    </location>
</feature>
<feature type="compositionally biased region" description="Low complexity" evidence="2">
    <location>
        <begin position="811"/>
        <end position="837"/>
    </location>
</feature>
<organism evidence="6 7">
    <name type="scientific">Tulasnella calospora MUT 4182</name>
    <dbReference type="NCBI Taxonomy" id="1051891"/>
    <lineage>
        <taxon>Eukaryota</taxon>
        <taxon>Fungi</taxon>
        <taxon>Dikarya</taxon>
        <taxon>Basidiomycota</taxon>
        <taxon>Agaricomycotina</taxon>
        <taxon>Agaricomycetes</taxon>
        <taxon>Cantharellales</taxon>
        <taxon>Tulasnellaceae</taxon>
        <taxon>Tulasnella</taxon>
    </lineage>
</organism>
<sequence length="1332" mass="138804">MPFAPTPPEQQLVTALFNIGDPQKLGIINGDSAVKLLSGAKVSPDVLGEIWAIADSDNNGFLTKKGAAVLVRLLGWAQKGEAVSEDLLNKVGPLPTIDGLPLPKPATPTPSTPTASATRAVPPLLTEDRNKFIRLFLGCGPQNGVLTGDKAKDVFLKSNLPMEKLGLIWNLADTQNRGTLDQADFIIGMFFIQLAMSQPSFVIPGTLPPGLYEQASGGKSPQSVRTHQTGGSSTGPGSPVARQFTGQPLRPQYTGQTLSTQHTGQGLHSPQLTGPPSRLSMAPSVLSTMSTPTTSTHTAGDWDVSAQEKATADTFFATLDTQKRGFIEGEVAVPFMVKSGLPEQVLAQIWDLADLHKDGRLTQEGFAIALHLINGKLTGKEVPDTLPSSLIPPAMRVPAQPQPSSIQQDLWLLGDTPPPSASAPVTFSPPPAVQRAASPPQLALRQPAFSLERNLLEDDEDSPTTPAGPDHSIQIGNVQNQLNSTNRSLENTKAERQKAEADVTNSAATLAQLETQLAASKAAYETESRLFGDLREKLLAQTATINKTRQELITAESDLSAIRQEKNEVQGNMLRDKDEALALQRKMKQVADETEIIKKEIEKVKKDARHQKGLLAIGKKQLSTAEGEREKAEKELEVAQKELEVVTKEVEEAQKADVDVLAITTALPQSPPLEEKATSLPFSFADAFPEAQAEAVPSPKSTRSTNPFAAMTGGAGTPSSAAPFSPFATSTAPAPQRQDSAAVDDPFGFATAFADQPVATPPPVASQIASPAPVATPPPIASRIASPAPVATPPRIASPEPKPTSSPAPAPVVAIAPTPAPVPSVAAPPSAPVGADAISLDTPTTGADEVEEARRFPAIDEPTSPEGELPPLKEIQQADEDSSDEDSDSDDYAEAKANPAANGQPVVQTTPKVTTTDPQRAGSPTPRAASPMHEATSSATTSAFDDVFGTSNSPSLVERPSPADSPTPSGTANAGQFASAPETTQATAPAPLSTITPLEPPKTATVTDFDEAFGSLAAKPNGGAVPAHATFSFDDAFGDTFDFGDPSVPAIPVTTVPAKTATTTTTAPPGLSLFDEAFKPAEPSTSQPAGKPSFEDAFGIKPAIEAPTAPSLAFDSAFGVTKPNGAEGATANGSSSATPAPKPADVPPVAAPIPKAPAPTSPNPSTQSKPNRAASPAPSANAPSVSVSSPRRSDSPSLFKRNAPRKNSNAYAPPAGPPPPAEEPAPVKQSKFHFPGFGRSKTVKKEKEKEKSKTEKNPPPPPPSRHEASSTISSYTSSVLNSTAAPGPGEDVEGVRAITAMGFSRDQAVNALEKHGYDVNRALNDLLGESTA</sequence>
<feature type="region of interest" description="Disordered" evidence="2">
    <location>
        <begin position="212"/>
        <end position="278"/>
    </location>
</feature>
<evidence type="ECO:0000256" key="1">
    <source>
        <dbReference type="SAM" id="Coils"/>
    </source>
</evidence>
<dbReference type="PANTHER" id="PTHR11216:SF170">
    <property type="entry name" value="DYNAMIN ASSOCIATED PROTEIN 160, ISOFORM D"/>
    <property type="match status" value="1"/>
</dbReference>
<reference evidence="6 7" key="1">
    <citation type="submission" date="2014-04" db="EMBL/GenBank/DDBJ databases">
        <authorList>
            <consortium name="DOE Joint Genome Institute"/>
            <person name="Kuo A."/>
            <person name="Girlanda M."/>
            <person name="Perotto S."/>
            <person name="Kohler A."/>
            <person name="Nagy L.G."/>
            <person name="Floudas D."/>
            <person name="Copeland A."/>
            <person name="Barry K.W."/>
            <person name="Cichocki N."/>
            <person name="Veneault-Fourrey C."/>
            <person name="LaButti K."/>
            <person name="Lindquist E.A."/>
            <person name="Lipzen A."/>
            <person name="Lundell T."/>
            <person name="Morin E."/>
            <person name="Murat C."/>
            <person name="Sun H."/>
            <person name="Tunlid A."/>
            <person name="Henrissat B."/>
            <person name="Grigoriev I.V."/>
            <person name="Hibbett D.S."/>
            <person name="Martin F."/>
            <person name="Nordberg H.P."/>
            <person name="Cantor M.N."/>
            <person name="Hua S.X."/>
        </authorList>
    </citation>
    <scope>NUCLEOTIDE SEQUENCE [LARGE SCALE GENOMIC DNA]</scope>
    <source>
        <strain evidence="6 7">MUT 4182</strain>
    </source>
</reference>
<feature type="compositionally biased region" description="Low complexity" evidence="2">
    <location>
        <begin position="904"/>
        <end position="919"/>
    </location>
</feature>
<dbReference type="PROSITE" id="PS50030">
    <property type="entry name" value="UBA"/>
    <property type="match status" value="1"/>
</dbReference>
<feature type="domain" description="EF-hand" evidence="5">
    <location>
        <begin position="341"/>
        <end position="376"/>
    </location>
</feature>
<feature type="domain" description="EH" evidence="4">
    <location>
        <begin position="9"/>
        <end position="115"/>
    </location>
</feature>
<protein>
    <recommendedName>
        <fullName evidence="8">UBA domain-containing protein</fullName>
    </recommendedName>
</protein>
<dbReference type="EMBL" id="KN822966">
    <property type="protein sequence ID" value="KIO31092.1"/>
    <property type="molecule type" value="Genomic_DNA"/>
</dbReference>
<dbReference type="OrthoDB" id="524326at2759"/>